<dbReference type="OrthoDB" id="7848332at2759"/>
<sequence length="481" mass="53342">MSGALNEGETGKRQRTGSVGREDSEVLDQDSRYFQCYSRLHEQQNMLYDHVRTSSYHSAITLNGPSLFRDRTVMDLGAGSGILSFFAVQAGAKHVYAVEASDMADKMRVMLDAAKRNGAASRNAYLADRITVVNSKIEEPRLLPELPKVDVIISEPIGVMLVHERMLESYIYARDKFLRPGGAMMPSTGTIHLAPLSDATLWNETITSARFWQQNAFYGVDLNPYFAQAFDECFSSPVVGCFNPNALMGESTQHEIDFHTIQMAELREFCVPIEWNIKYTGLMHGVASWFDLAFIPPASALRPGTTPSATFLSTSPRLPVTHWHQARLLLKQPLAVNAGQVVRGFINMKANSHRSYDIFAQLICLEQEESAAVTTPEELRSMLETHKSRARTAVWHLQAQIYNYSYTGEQTWNSNPEEANLYLPVDKLLAASDGRDPQSSVILSVHGTTTSLTDFLVTTKSAASKPVSGAASNAESSEMQL</sequence>
<evidence type="ECO:0000256" key="10">
    <source>
        <dbReference type="ARBA" id="ARBA00023163"/>
    </source>
</evidence>
<dbReference type="GO" id="GO:0070611">
    <property type="term" value="F:histone H3R2 methyltransferase activity"/>
    <property type="evidence" value="ECO:0007669"/>
    <property type="project" value="TreeGrafter"/>
</dbReference>
<evidence type="ECO:0000256" key="5">
    <source>
        <dbReference type="ARBA" id="ARBA00022603"/>
    </source>
</evidence>
<evidence type="ECO:0000256" key="2">
    <source>
        <dbReference type="ARBA" id="ARBA00004496"/>
    </source>
</evidence>
<comment type="catalytic activity">
    <reaction evidence="12">
        <text>L-arginyl-[protein] + 2 S-adenosyl-L-methionine = N(omega),N(omega)-dimethyl-L-arginyl-[protein] + 2 S-adenosyl-L-homocysteine + 2 H(+)</text>
        <dbReference type="Rhea" id="RHEA:48096"/>
        <dbReference type="Rhea" id="RHEA-COMP:10532"/>
        <dbReference type="Rhea" id="RHEA-COMP:11991"/>
        <dbReference type="ChEBI" id="CHEBI:15378"/>
        <dbReference type="ChEBI" id="CHEBI:29965"/>
        <dbReference type="ChEBI" id="CHEBI:57856"/>
        <dbReference type="ChEBI" id="CHEBI:59789"/>
        <dbReference type="ChEBI" id="CHEBI:61897"/>
        <dbReference type="EC" id="2.1.1.319"/>
    </reaction>
</comment>
<dbReference type="AlphaFoldDB" id="A0A9W8LRP9"/>
<comment type="subcellular location">
    <subcellularLocation>
        <location evidence="2">Cytoplasm</location>
    </subcellularLocation>
    <subcellularLocation>
        <location evidence="1">Nucleus</location>
    </subcellularLocation>
</comment>
<evidence type="ECO:0000256" key="13">
    <source>
        <dbReference type="PROSITE-ProRule" id="PRU01015"/>
    </source>
</evidence>
<keyword evidence="9" id="KW-0805">Transcription regulation</keyword>
<dbReference type="Proteomes" id="UP001140094">
    <property type="component" value="Unassembled WGS sequence"/>
</dbReference>
<dbReference type="PANTHER" id="PTHR11006:SF10">
    <property type="entry name" value="HISTONE-ARGININE METHYLTRANSFERASE CARMER-RELATED"/>
    <property type="match status" value="1"/>
</dbReference>
<dbReference type="InterPro" id="IPR055135">
    <property type="entry name" value="PRMT_dom"/>
</dbReference>
<dbReference type="GO" id="GO:0005634">
    <property type="term" value="C:nucleus"/>
    <property type="evidence" value="ECO:0007669"/>
    <property type="project" value="UniProtKB-SubCell"/>
</dbReference>
<feature type="region of interest" description="Disordered" evidence="14">
    <location>
        <begin position="1"/>
        <end position="24"/>
    </location>
</feature>
<keyword evidence="6 13" id="KW-0808">Transferase</keyword>
<proteinExistence type="predicted"/>
<keyword evidence="11" id="KW-0539">Nucleus</keyword>
<keyword evidence="7 13" id="KW-0949">S-adenosyl-L-methionine</keyword>
<reference evidence="16" key="1">
    <citation type="submission" date="2022-07" db="EMBL/GenBank/DDBJ databases">
        <title>Phylogenomic reconstructions and comparative analyses of Kickxellomycotina fungi.</title>
        <authorList>
            <person name="Reynolds N.K."/>
            <person name="Stajich J.E."/>
            <person name="Barry K."/>
            <person name="Grigoriev I.V."/>
            <person name="Crous P."/>
            <person name="Smith M.E."/>
        </authorList>
    </citation>
    <scope>NUCLEOTIDE SEQUENCE</scope>
    <source>
        <strain evidence="16">NRRL 1565</strain>
    </source>
</reference>
<dbReference type="CDD" id="cd02440">
    <property type="entry name" value="AdoMet_MTases"/>
    <property type="match status" value="1"/>
</dbReference>
<keyword evidence="17" id="KW-1185">Reference proteome</keyword>
<dbReference type="Pfam" id="PF06325">
    <property type="entry name" value="PrmA"/>
    <property type="match status" value="1"/>
</dbReference>
<feature type="domain" description="Protein arginine N-methyltransferase" evidence="15">
    <location>
        <begin position="188"/>
        <end position="355"/>
    </location>
</feature>
<dbReference type="PROSITE" id="PS51678">
    <property type="entry name" value="SAM_MT_PRMT"/>
    <property type="match status" value="1"/>
</dbReference>
<evidence type="ECO:0000256" key="12">
    <source>
        <dbReference type="ARBA" id="ARBA00049086"/>
    </source>
</evidence>
<protein>
    <recommendedName>
        <fullName evidence="3">type I protein arginine methyltransferase</fullName>
        <ecNumber evidence="3">2.1.1.319</ecNumber>
    </recommendedName>
</protein>
<dbReference type="Gene3D" id="2.70.160.11">
    <property type="entry name" value="Hnrnp arginine n-methyltransferase1"/>
    <property type="match status" value="1"/>
</dbReference>
<dbReference type="EMBL" id="JANBUO010001189">
    <property type="protein sequence ID" value="KAJ2799380.1"/>
    <property type="molecule type" value="Genomic_DNA"/>
</dbReference>
<name>A0A9W8LRP9_9FUNG</name>
<keyword evidence="5 13" id="KW-0489">Methyltransferase</keyword>
<evidence type="ECO:0000256" key="8">
    <source>
        <dbReference type="ARBA" id="ARBA00022853"/>
    </source>
</evidence>
<comment type="caution">
    <text evidence="16">The sequence shown here is derived from an EMBL/GenBank/DDBJ whole genome shotgun (WGS) entry which is preliminary data.</text>
</comment>
<dbReference type="PANTHER" id="PTHR11006">
    <property type="entry name" value="PROTEIN ARGININE N-METHYLTRANSFERASE"/>
    <property type="match status" value="1"/>
</dbReference>
<keyword evidence="4" id="KW-0963">Cytoplasm</keyword>
<evidence type="ECO:0000256" key="4">
    <source>
        <dbReference type="ARBA" id="ARBA00022490"/>
    </source>
</evidence>
<evidence type="ECO:0000256" key="3">
    <source>
        <dbReference type="ARBA" id="ARBA00011925"/>
    </source>
</evidence>
<evidence type="ECO:0000313" key="16">
    <source>
        <dbReference type="EMBL" id="KAJ2799380.1"/>
    </source>
</evidence>
<evidence type="ECO:0000256" key="14">
    <source>
        <dbReference type="SAM" id="MobiDB-lite"/>
    </source>
</evidence>
<keyword evidence="10" id="KW-0804">Transcription</keyword>
<dbReference type="Pfam" id="PF22528">
    <property type="entry name" value="PRMT_C"/>
    <property type="match status" value="1"/>
</dbReference>
<accession>A0A9W8LRP9</accession>
<gene>
    <name evidence="16" type="ORF">H4R20_004464</name>
</gene>
<evidence type="ECO:0000256" key="11">
    <source>
        <dbReference type="ARBA" id="ARBA00023242"/>
    </source>
</evidence>
<evidence type="ECO:0000256" key="1">
    <source>
        <dbReference type="ARBA" id="ARBA00004123"/>
    </source>
</evidence>
<dbReference type="EC" id="2.1.1.319" evidence="3"/>
<dbReference type="GO" id="GO:0032259">
    <property type="term" value="P:methylation"/>
    <property type="evidence" value="ECO:0007669"/>
    <property type="project" value="UniProtKB-KW"/>
</dbReference>
<evidence type="ECO:0000256" key="7">
    <source>
        <dbReference type="ARBA" id="ARBA00022691"/>
    </source>
</evidence>
<evidence type="ECO:0000256" key="6">
    <source>
        <dbReference type="ARBA" id="ARBA00022679"/>
    </source>
</evidence>
<dbReference type="GO" id="GO:0035242">
    <property type="term" value="F:protein-arginine omega-N asymmetric methyltransferase activity"/>
    <property type="evidence" value="ECO:0007669"/>
    <property type="project" value="UniProtKB-EC"/>
</dbReference>
<evidence type="ECO:0000259" key="15">
    <source>
        <dbReference type="Pfam" id="PF22528"/>
    </source>
</evidence>
<dbReference type="SUPFAM" id="SSF53335">
    <property type="entry name" value="S-adenosyl-L-methionine-dependent methyltransferases"/>
    <property type="match status" value="1"/>
</dbReference>
<evidence type="ECO:0000256" key="9">
    <source>
        <dbReference type="ARBA" id="ARBA00023015"/>
    </source>
</evidence>
<dbReference type="Gene3D" id="3.40.50.150">
    <property type="entry name" value="Vaccinia Virus protein VP39"/>
    <property type="match status" value="1"/>
</dbReference>
<dbReference type="GO" id="GO:0005737">
    <property type="term" value="C:cytoplasm"/>
    <property type="evidence" value="ECO:0007669"/>
    <property type="project" value="UniProtKB-SubCell"/>
</dbReference>
<dbReference type="InterPro" id="IPR025799">
    <property type="entry name" value="Arg_MeTrfase"/>
</dbReference>
<dbReference type="InterPro" id="IPR029063">
    <property type="entry name" value="SAM-dependent_MTases_sf"/>
</dbReference>
<organism evidence="16 17">
    <name type="scientific">Coemansia guatemalensis</name>
    <dbReference type="NCBI Taxonomy" id="2761395"/>
    <lineage>
        <taxon>Eukaryota</taxon>
        <taxon>Fungi</taxon>
        <taxon>Fungi incertae sedis</taxon>
        <taxon>Zoopagomycota</taxon>
        <taxon>Kickxellomycotina</taxon>
        <taxon>Kickxellomycetes</taxon>
        <taxon>Kickxellales</taxon>
        <taxon>Kickxellaceae</taxon>
        <taxon>Coemansia</taxon>
    </lineage>
</organism>
<evidence type="ECO:0000313" key="17">
    <source>
        <dbReference type="Proteomes" id="UP001140094"/>
    </source>
</evidence>
<keyword evidence="8" id="KW-0156">Chromatin regulator</keyword>